<dbReference type="OMA" id="THSTPLW"/>
<dbReference type="InterPro" id="IPR044589">
    <property type="entry name" value="GATA26/27"/>
</dbReference>
<dbReference type="SUPFAM" id="SSF57716">
    <property type="entry name" value="Glucocorticoid receptor-like (DNA-binding domain)"/>
    <property type="match status" value="1"/>
</dbReference>
<gene>
    <name evidence="6" type="ORF">LR48_Vigan09g269700</name>
</gene>
<organism evidence="6 7">
    <name type="scientific">Phaseolus angularis</name>
    <name type="common">Azuki bean</name>
    <name type="synonym">Vigna angularis</name>
    <dbReference type="NCBI Taxonomy" id="3914"/>
    <lineage>
        <taxon>Eukaryota</taxon>
        <taxon>Viridiplantae</taxon>
        <taxon>Streptophyta</taxon>
        <taxon>Embryophyta</taxon>
        <taxon>Tracheophyta</taxon>
        <taxon>Spermatophyta</taxon>
        <taxon>Magnoliopsida</taxon>
        <taxon>eudicotyledons</taxon>
        <taxon>Gunneridae</taxon>
        <taxon>Pentapetalae</taxon>
        <taxon>rosids</taxon>
        <taxon>fabids</taxon>
        <taxon>Fabales</taxon>
        <taxon>Fabaceae</taxon>
        <taxon>Papilionoideae</taxon>
        <taxon>50 kb inversion clade</taxon>
        <taxon>NPAAA clade</taxon>
        <taxon>indigoferoid/millettioid clade</taxon>
        <taxon>Phaseoleae</taxon>
        <taxon>Vigna</taxon>
    </lineage>
</organism>
<dbReference type="EMBL" id="CM003379">
    <property type="protein sequence ID" value="KOM54038.1"/>
    <property type="molecule type" value="Genomic_DNA"/>
</dbReference>
<dbReference type="PANTHER" id="PTHR46855:SF21">
    <property type="entry name" value="GATA ZINC FINGER PROTEIN"/>
    <property type="match status" value="1"/>
</dbReference>
<dbReference type="SMART" id="SM00401">
    <property type="entry name" value="ZnF_GATA"/>
    <property type="match status" value="1"/>
</dbReference>
<sequence length="161" mass="18579">MVKKGPCSHCRINTTPLWRNGPAEKPVLCNACGSRYKLKGHLDNYLPKHYKNYGENHLSVEVSEHGNSNESNPDFHFISEQDFGNNVPTRKRSKVVYREMTPLEEFRKQLLSLYRSEKQPKERSPEEDILLDNVNGFIPSSEIGLGVVLLRQILDRYQPQP</sequence>
<dbReference type="Proteomes" id="UP000053144">
    <property type="component" value="Chromosome 9"/>
</dbReference>
<dbReference type="InterPro" id="IPR013088">
    <property type="entry name" value="Znf_NHR/GATA"/>
</dbReference>
<dbReference type="PANTHER" id="PTHR46855">
    <property type="entry name" value="OSJNBB0038F03.10 PROTEIN"/>
    <property type="match status" value="1"/>
</dbReference>
<accession>A0A0L9VGB6</accession>
<dbReference type="PROSITE" id="PS00344">
    <property type="entry name" value="GATA_ZN_FINGER_1"/>
    <property type="match status" value="1"/>
</dbReference>
<proteinExistence type="predicted"/>
<dbReference type="PROSITE" id="PS50114">
    <property type="entry name" value="GATA_ZN_FINGER_2"/>
    <property type="match status" value="1"/>
</dbReference>
<feature type="domain" description="GATA-type" evidence="5">
    <location>
        <begin position="7"/>
        <end position="40"/>
    </location>
</feature>
<keyword evidence="3" id="KW-0804">Transcription</keyword>
<dbReference type="InterPro" id="IPR000679">
    <property type="entry name" value="Znf_GATA"/>
</dbReference>
<evidence type="ECO:0000256" key="3">
    <source>
        <dbReference type="ARBA" id="ARBA00023163"/>
    </source>
</evidence>
<dbReference type="Gene3D" id="3.30.50.10">
    <property type="entry name" value="Erythroid Transcription Factor GATA-1, subunit A"/>
    <property type="match status" value="1"/>
</dbReference>
<reference evidence="7" key="1">
    <citation type="journal article" date="2015" name="Proc. Natl. Acad. Sci. U.S.A.">
        <title>Genome sequencing of adzuki bean (Vigna angularis) provides insight into high starch and low fat accumulation and domestication.</title>
        <authorList>
            <person name="Yang K."/>
            <person name="Tian Z."/>
            <person name="Chen C."/>
            <person name="Luo L."/>
            <person name="Zhao B."/>
            <person name="Wang Z."/>
            <person name="Yu L."/>
            <person name="Li Y."/>
            <person name="Sun Y."/>
            <person name="Li W."/>
            <person name="Chen Y."/>
            <person name="Li Y."/>
            <person name="Zhang Y."/>
            <person name="Ai D."/>
            <person name="Zhao J."/>
            <person name="Shang C."/>
            <person name="Ma Y."/>
            <person name="Wu B."/>
            <person name="Wang M."/>
            <person name="Gao L."/>
            <person name="Sun D."/>
            <person name="Zhang P."/>
            <person name="Guo F."/>
            <person name="Wang W."/>
            <person name="Li Y."/>
            <person name="Wang J."/>
            <person name="Varshney R.K."/>
            <person name="Wang J."/>
            <person name="Ling H.Q."/>
            <person name="Wan P."/>
        </authorList>
    </citation>
    <scope>NUCLEOTIDE SEQUENCE</scope>
    <source>
        <strain evidence="7">cv. Jingnong 6</strain>
    </source>
</reference>
<evidence type="ECO:0000256" key="4">
    <source>
        <dbReference type="PROSITE-ProRule" id="PRU00094"/>
    </source>
</evidence>
<name>A0A0L9VGB6_PHAAN</name>
<keyword evidence="4" id="KW-0479">Metal-binding</keyword>
<evidence type="ECO:0000256" key="2">
    <source>
        <dbReference type="ARBA" id="ARBA00023125"/>
    </source>
</evidence>
<dbReference type="GO" id="GO:0006355">
    <property type="term" value="P:regulation of DNA-templated transcription"/>
    <property type="evidence" value="ECO:0007669"/>
    <property type="project" value="InterPro"/>
</dbReference>
<keyword evidence="2" id="KW-0238">DNA-binding</keyword>
<evidence type="ECO:0000313" key="7">
    <source>
        <dbReference type="Proteomes" id="UP000053144"/>
    </source>
</evidence>
<protein>
    <recommendedName>
        <fullName evidence="5">GATA-type domain-containing protein</fullName>
    </recommendedName>
</protein>
<dbReference type="STRING" id="3914.A0A0L9VGB6"/>
<dbReference type="GO" id="GO:0043565">
    <property type="term" value="F:sequence-specific DNA binding"/>
    <property type="evidence" value="ECO:0007669"/>
    <property type="project" value="InterPro"/>
</dbReference>
<evidence type="ECO:0000313" key="6">
    <source>
        <dbReference type="EMBL" id="KOM54038.1"/>
    </source>
</evidence>
<dbReference type="CDD" id="cd00202">
    <property type="entry name" value="ZnF_GATA"/>
    <property type="match status" value="1"/>
</dbReference>
<evidence type="ECO:0000256" key="1">
    <source>
        <dbReference type="ARBA" id="ARBA00023015"/>
    </source>
</evidence>
<dbReference type="Pfam" id="PF00320">
    <property type="entry name" value="GATA"/>
    <property type="match status" value="1"/>
</dbReference>
<dbReference type="AlphaFoldDB" id="A0A0L9VGB6"/>
<dbReference type="Gramene" id="KOM54038">
    <property type="protein sequence ID" value="KOM54038"/>
    <property type="gene ID" value="LR48_Vigan09g269700"/>
</dbReference>
<keyword evidence="1" id="KW-0805">Transcription regulation</keyword>
<keyword evidence="4" id="KW-0862">Zinc</keyword>
<evidence type="ECO:0000259" key="5">
    <source>
        <dbReference type="PROSITE" id="PS50114"/>
    </source>
</evidence>
<dbReference type="GO" id="GO:0008270">
    <property type="term" value="F:zinc ion binding"/>
    <property type="evidence" value="ECO:0007669"/>
    <property type="project" value="UniProtKB-KW"/>
</dbReference>
<keyword evidence="4" id="KW-0863">Zinc-finger</keyword>